<reference evidence="1 3" key="1">
    <citation type="journal article" date="2016" name="Front. Microbiol.">
        <title>Genome Sequence of the Piezophilic, Mesophilic Sulfate-Reducing Bacterium Desulfovibrio indicus J2T.</title>
        <authorList>
            <person name="Cao J."/>
            <person name="Maignien L."/>
            <person name="Shao Z."/>
            <person name="Alain K."/>
            <person name="Jebbar M."/>
        </authorList>
    </citation>
    <scope>NUCLEOTIDE SEQUENCE [LARGE SCALE GENOMIC DNA]</scope>
    <source>
        <strain evidence="1 3">J2</strain>
    </source>
</reference>
<keyword evidence="3" id="KW-1185">Reference proteome</keyword>
<gene>
    <name evidence="1" type="ORF">AWY79_07010</name>
    <name evidence="2" type="ORF">EDC59_101270</name>
</gene>
<name>A0A126QLS9_9BACT</name>
<evidence type="ECO:0000313" key="1">
    <source>
        <dbReference type="EMBL" id="AMK10874.1"/>
    </source>
</evidence>
<dbReference type="AlphaFoldDB" id="A0A126QLS9"/>
<reference evidence="2 4" key="2">
    <citation type="submission" date="2019-03" db="EMBL/GenBank/DDBJ databases">
        <title>Genomic Encyclopedia of Type Strains, Phase IV (KMG-IV): sequencing the most valuable type-strain genomes for metagenomic binning, comparative biology and taxonomic classification.</title>
        <authorList>
            <person name="Goeker M."/>
        </authorList>
    </citation>
    <scope>NUCLEOTIDE SEQUENCE [LARGE SCALE GENOMIC DNA]</scope>
    <source>
        <strain evidence="2 4">DSM 101483</strain>
    </source>
</reference>
<dbReference type="OrthoDB" id="9814566at2"/>
<proteinExistence type="predicted"/>
<dbReference type="RefSeq" id="WP_066801944.1">
    <property type="nucleotide sequence ID" value="NZ_CP014206.1"/>
</dbReference>
<dbReference type="Proteomes" id="UP000295506">
    <property type="component" value="Unassembled WGS sequence"/>
</dbReference>
<evidence type="ECO:0000313" key="3">
    <source>
        <dbReference type="Proteomes" id="UP000055611"/>
    </source>
</evidence>
<evidence type="ECO:0000313" key="4">
    <source>
        <dbReference type="Proteomes" id="UP000295506"/>
    </source>
</evidence>
<dbReference type="EMBL" id="CP014206">
    <property type="protein sequence ID" value="AMK10874.1"/>
    <property type="molecule type" value="Genomic_DNA"/>
</dbReference>
<accession>A0A126QLS9</accession>
<evidence type="ECO:0000313" key="2">
    <source>
        <dbReference type="EMBL" id="TDT91867.1"/>
    </source>
</evidence>
<sequence length="65" mass="6880">METKKVSCPHCGHDVSLDGSRVELDGKVLQQGGCVSIEWAEECAACGKEYIMDVDVGPVGVSVRA</sequence>
<dbReference type="Proteomes" id="UP000055611">
    <property type="component" value="Chromosome"/>
</dbReference>
<protein>
    <submittedName>
        <fullName evidence="2">Uncharacterized protein</fullName>
    </submittedName>
</protein>
<dbReference type="EMBL" id="SOBK01000001">
    <property type="protein sequence ID" value="TDT91867.1"/>
    <property type="molecule type" value="Genomic_DNA"/>
</dbReference>
<dbReference type="KEGG" id="dej:AWY79_07010"/>
<organism evidence="2 4">
    <name type="scientific">Pseudodesulfovibrio indicus</name>
    <dbReference type="NCBI Taxonomy" id="1716143"/>
    <lineage>
        <taxon>Bacteria</taxon>
        <taxon>Pseudomonadati</taxon>
        <taxon>Thermodesulfobacteriota</taxon>
        <taxon>Desulfovibrionia</taxon>
        <taxon>Desulfovibrionales</taxon>
        <taxon>Desulfovibrionaceae</taxon>
    </lineage>
</organism>